<dbReference type="STRING" id="1121387.GCA_000429885_01414"/>
<dbReference type="SFLD" id="SFLDS00003">
    <property type="entry name" value="Haloacid_Dehalogenase"/>
    <property type="match status" value="1"/>
</dbReference>
<dbReference type="Gene3D" id="1.10.150.240">
    <property type="entry name" value="Putative phosphatase, domain 2"/>
    <property type="match status" value="1"/>
</dbReference>
<sequence length="220" mass="23556">MAFYGGMTSAAELIAPCRALLMDMDGTLVNSNAAVERAWAAWAQAVGADPQEVLSFCHGQPVPVTMRRFAPQWSEERIVEEVERHIAREVEDVADVTLMPGALELTQWLDEQDMPWAVVTNSPGELARRRLAAAGLQPPVLVTASDVTAPKPAPDPYEYAAELLAVLPSEALAVEDSPAGLAAGREAGCVTVAVMGACDADLVLADPDELLMLLREVHEQ</sequence>
<dbReference type="GO" id="GO:0043136">
    <property type="term" value="F:sn-glycerol 3-phosphatase activity"/>
    <property type="evidence" value="ECO:0007669"/>
    <property type="project" value="TreeGrafter"/>
</dbReference>
<dbReference type="EMBL" id="LT906453">
    <property type="protein sequence ID" value="SNV17822.1"/>
    <property type="molecule type" value="Genomic_DNA"/>
</dbReference>
<dbReference type="PRINTS" id="PR00413">
    <property type="entry name" value="HADHALOGNASE"/>
</dbReference>
<dbReference type="PROSITE" id="PS01228">
    <property type="entry name" value="COF_1"/>
    <property type="match status" value="1"/>
</dbReference>
<dbReference type="NCBIfam" id="TIGR01509">
    <property type="entry name" value="HAD-SF-IA-v3"/>
    <property type="match status" value="1"/>
</dbReference>
<dbReference type="GO" id="GO:0050308">
    <property type="term" value="F:sugar-phosphatase activity"/>
    <property type="evidence" value="ECO:0007669"/>
    <property type="project" value="TreeGrafter"/>
</dbReference>
<dbReference type="SFLD" id="SFLDG01135">
    <property type="entry name" value="C1.5.6:_HAD__Beta-PGM__Phospha"/>
    <property type="match status" value="1"/>
</dbReference>
<dbReference type="Pfam" id="PF13419">
    <property type="entry name" value="HAD_2"/>
    <property type="match status" value="1"/>
</dbReference>
<dbReference type="PANTHER" id="PTHR43481">
    <property type="entry name" value="FRUCTOSE-1-PHOSPHATE PHOSPHATASE"/>
    <property type="match status" value="1"/>
</dbReference>
<reference evidence="1 2" key="1">
    <citation type="submission" date="2017-06" db="EMBL/GenBank/DDBJ databases">
        <authorList>
            <consortium name="Pathogen Informatics"/>
        </authorList>
    </citation>
    <scope>NUCLEOTIDE SEQUENCE [LARGE SCALE GENOMIC DNA]</scope>
    <source>
        <strain evidence="1 2">NCTC13039</strain>
    </source>
</reference>
<dbReference type="AlphaFoldDB" id="A0A239V6Y5"/>
<keyword evidence="1" id="KW-0378">Hydrolase</keyword>
<dbReference type="InterPro" id="IPR036412">
    <property type="entry name" value="HAD-like_sf"/>
</dbReference>
<evidence type="ECO:0000313" key="1">
    <source>
        <dbReference type="EMBL" id="SNV17822.1"/>
    </source>
</evidence>
<dbReference type="RefSeq" id="WP_208301964.1">
    <property type="nucleotide sequence ID" value="NZ_JAAFNK010000001.1"/>
</dbReference>
<name>A0A239V6Y5_9MICO</name>
<dbReference type="InterPro" id="IPR041492">
    <property type="entry name" value="HAD_2"/>
</dbReference>
<evidence type="ECO:0000313" key="2">
    <source>
        <dbReference type="Proteomes" id="UP000242637"/>
    </source>
</evidence>
<dbReference type="InterPro" id="IPR051806">
    <property type="entry name" value="HAD-like_SPP"/>
</dbReference>
<proteinExistence type="predicted"/>
<gene>
    <name evidence="1" type="primary">yfbT</name>
    <name evidence="1" type="ORF">SAMEA4475696_00301</name>
</gene>
<protein>
    <submittedName>
        <fullName evidence="1">Phosphatase YfbT</fullName>
        <ecNumber evidence="1">3.1.3.-</ecNumber>
    </submittedName>
</protein>
<accession>A0A239V6Y5</accession>
<dbReference type="Proteomes" id="UP000242637">
    <property type="component" value="Chromosome 1"/>
</dbReference>
<dbReference type="SUPFAM" id="SSF56784">
    <property type="entry name" value="HAD-like"/>
    <property type="match status" value="1"/>
</dbReference>
<dbReference type="KEGG" id="dco:SAMEA4475696_0301"/>
<dbReference type="InterPro" id="IPR023198">
    <property type="entry name" value="PGP-like_dom2"/>
</dbReference>
<dbReference type="Gene3D" id="3.40.50.1000">
    <property type="entry name" value="HAD superfamily/HAD-like"/>
    <property type="match status" value="1"/>
</dbReference>
<organism evidence="1 2">
    <name type="scientific">Dermatophilus congolensis</name>
    <dbReference type="NCBI Taxonomy" id="1863"/>
    <lineage>
        <taxon>Bacteria</taxon>
        <taxon>Bacillati</taxon>
        <taxon>Actinomycetota</taxon>
        <taxon>Actinomycetes</taxon>
        <taxon>Micrococcales</taxon>
        <taxon>Dermatophilaceae</taxon>
        <taxon>Dermatophilus</taxon>
    </lineage>
</organism>
<dbReference type="InterPro" id="IPR006439">
    <property type="entry name" value="HAD-SF_hydro_IA"/>
</dbReference>
<keyword evidence="2" id="KW-1185">Reference proteome</keyword>
<dbReference type="EC" id="3.1.3.-" evidence="1"/>
<dbReference type="PANTHER" id="PTHR43481:SF4">
    <property type="entry name" value="GLYCEROL-1-PHOSPHATE PHOSPHOHYDROLASE 1-RELATED"/>
    <property type="match status" value="1"/>
</dbReference>
<dbReference type="SFLD" id="SFLDG01129">
    <property type="entry name" value="C1.5:_HAD__Beta-PGM__Phosphata"/>
    <property type="match status" value="1"/>
</dbReference>
<dbReference type="InterPro" id="IPR023214">
    <property type="entry name" value="HAD_sf"/>
</dbReference>